<dbReference type="InParanoid" id="E3LG55"/>
<dbReference type="OMA" id="RACNKNC"/>
<dbReference type="AlphaFoldDB" id="E3LG55"/>
<evidence type="ECO:0000313" key="4">
    <source>
        <dbReference type="Proteomes" id="UP000008281"/>
    </source>
</evidence>
<dbReference type="HOGENOM" id="CLU_1129947_0_0_1"/>
<dbReference type="OrthoDB" id="5837388at2759"/>
<proteinExistence type="predicted"/>
<keyword evidence="2" id="KW-0732">Signal</keyword>
<keyword evidence="1" id="KW-0812">Transmembrane</keyword>
<feature type="chain" id="PRO_5003174631" evidence="2">
    <location>
        <begin position="26"/>
        <end position="301"/>
    </location>
</feature>
<dbReference type="FunCoup" id="E3LG55">
    <property type="interactions" value="196"/>
</dbReference>
<evidence type="ECO:0000256" key="1">
    <source>
        <dbReference type="SAM" id="Phobius"/>
    </source>
</evidence>
<dbReference type="Proteomes" id="UP000008281">
    <property type="component" value="Unassembled WGS sequence"/>
</dbReference>
<name>E3LG55_CAERE</name>
<accession>E3LG55</accession>
<keyword evidence="1" id="KW-1133">Transmembrane helix</keyword>
<evidence type="ECO:0000313" key="3">
    <source>
        <dbReference type="EMBL" id="EFO86213.1"/>
    </source>
</evidence>
<keyword evidence="1" id="KW-0472">Membrane</keyword>
<keyword evidence="4" id="KW-1185">Reference proteome</keyword>
<gene>
    <name evidence="3" type="ORF">CRE_02301</name>
</gene>
<sequence length="301" mass="33698">MTSEISRIMFSLLIVLVALLTSTNTAPAFCRACNKNCFMPINGTEEINSTAIDVDLLHEIETNGVESSEGGTRRTKREVEFRACSRFQIEMLLIPLAIAMIPLVLCALFVCTCCCGPKESRGKLPAEFLAALPMSKKRTDKLASEEIELEWGDGYVARKDSTKTKFSTTVSYIEARRESIWSATSVASDTVRAMRFATKYNHLEFQAAENLKHESAKCETQAQLAASSSAPKLTKSVSCDSIKRTRFSDTNLFHCYIRVSFPLLLPRHILVIQCHFWVHVVVIESWICLLKTKTYDTSSIS</sequence>
<feature type="transmembrane region" description="Helical" evidence="1">
    <location>
        <begin position="92"/>
        <end position="115"/>
    </location>
</feature>
<feature type="signal peptide" evidence="2">
    <location>
        <begin position="1"/>
        <end position="25"/>
    </location>
</feature>
<evidence type="ECO:0000256" key="2">
    <source>
        <dbReference type="SAM" id="SignalP"/>
    </source>
</evidence>
<organism evidence="4">
    <name type="scientific">Caenorhabditis remanei</name>
    <name type="common">Caenorhabditis vulgaris</name>
    <dbReference type="NCBI Taxonomy" id="31234"/>
    <lineage>
        <taxon>Eukaryota</taxon>
        <taxon>Metazoa</taxon>
        <taxon>Ecdysozoa</taxon>
        <taxon>Nematoda</taxon>
        <taxon>Chromadorea</taxon>
        <taxon>Rhabditida</taxon>
        <taxon>Rhabditina</taxon>
        <taxon>Rhabditomorpha</taxon>
        <taxon>Rhabditoidea</taxon>
        <taxon>Rhabditidae</taxon>
        <taxon>Peloderinae</taxon>
        <taxon>Caenorhabditis</taxon>
    </lineage>
</organism>
<dbReference type="EMBL" id="DS268408">
    <property type="protein sequence ID" value="EFO86213.1"/>
    <property type="molecule type" value="Genomic_DNA"/>
</dbReference>
<dbReference type="eggNOG" id="ENOG502SAT3">
    <property type="taxonomic scope" value="Eukaryota"/>
</dbReference>
<protein>
    <submittedName>
        <fullName evidence="3">Uncharacterized protein</fullName>
    </submittedName>
</protein>
<reference evidence="3" key="1">
    <citation type="submission" date="2007-07" db="EMBL/GenBank/DDBJ databases">
        <title>PCAP assembly of the Caenorhabditis remanei genome.</title>
        <authorList>
            <consortium name="The Caenorhabditis remanei Sequencing Consortium"/>
            <person name="Wilson R.K."/>
        </authorList>
    </citation>
    <scope>NUCLEOTIDE SEQUENCE [LARGE SCALE GENOMIC DNA]</scope>
    <source>
        <strain evidence="3">PB4641</strain>
    </source>
</reference>